<dbReference type="Pfam" id="PF03446">
    <property type="entry name" value="NAD_binding_2"/>
    <property type="match status" value="1"/>
</dbReference>
<reference evidence="3" key="4">
    <citation type="journal article" date="2000" name="J. Bacteriol.">
        <title>The 4-oxalomesaconate hydratase gene, involved in the protocatechuate 4,5-cleavage pathway, is essential to vanillate and syringate degradation in Sphingomonas paucimobilis SYK-6.</title>
        <authorList>
            <person name="Hara H."/>
            <person name="Masai E."/>
            <person name="Katayama Y."/>
            <person name="Fukuda M."/>
        </authorList>
    </citation>
    <scope>NUCLEOTIDE SEQUENCE</scope>
</reference>
<dbReference type="EMBL" id="AB073227">
    <property type="protein sequence ID" value="BAB88740.1"/>
    <property type="molecule type" value="Genomic_DNA"/>
</dbReference>
<dbReference type="InterPro" id="IPR015814">
    <property type="entry name" value="Pgluconate_DH_NAD-bd_C"/>
</dbReference>
<reference evidence="3" key="2">
    <citation type="journal article" date="1999" name="J. Bacteriol.">
        <title>Genetic and biochemical characterization of a 2-pyrone-4, 6-dicarboxylic acid hydrolase involved in the protocatechuate 4, 5-cleavage pathway of Sphingomonas paucimobilis SYK-6.</title>
        <authorList>
            <person name="Masai E."/>
            <person name="Shinohara S."/>
            <person name="Hara H."/>
            <person name="Nishikawa S."/>
            <person name="Katayama Y."/>
            <person name="Fukuda M."/>
        </authorList>
    </citation>
    <scope>NUCLEOTIDE SEQUENCE</scope>
</reference>
<organism evidence="3">
    <name type="scientific">Sphingomonas paucimobilis</name>
    <name type="common">Pseudomonas paucimobilis</name>
    <dbReference type="NCBI Taxonomy" id="13689"/>
    <lineage>
        <taxon>Bacteria</taxon>
        <taxon>Pseudomonadati</taxon>
        <taxon>Pseudomonadota</taxon>
        <taxon>Alphaproteobacteria</taxon>
        <taxon>Sphingomonadales</taxon>
        <taxon>Sphingomonadaceae</taxon>
        <taxon>Sphingomonas</taxon>
    </lineage>
</organism>
<evidence type="ECO:0000259" key="2">
    <source>
        <dbReference type="Pfam" id="PF09130"/>
    </source>
</evidence>
<reference evidence="3" key="5">
    <citation type="journal article" date="2003" name="J. Bacteriol.">
        <title>Characterization of the 4-carboxy-4-hydroxy-2-oxoadipate aldolase gene and operon structure of the protocatechuate 4,5-cleavage pathway genes in Sphingomonas paucimobilis SYK-6.</title>
        <authorList>
            <person name="Hara H."/>
            <person name="Masai E."/>
            <person name="Miyauchi K."/>
            <person name="Katayama Y."/>
            <person name="Fukuda M."/>
        </authorList>
    </citation>
    <scope>NUCLEOTIDE SEQUENCE</scope>
</reference>
<dbReference type="Pfam" id="PF09130">
    <property type="entry name" value="DUF1932"/>
    <property type="match status" value="1"/>
</dbReference>
<gene>
    <name evidence="3" type="primary">ORF2</name>
</gene>
<sequence>MSPRIALIGFGEAGRTFAAAGEWRATVRVFDIKTLDPATAPAMRAAYAAHGVIGCETLAQALDGADIVLSLVTADQAAPAAQAAAQDIPPGALFCDLNSVSPGTKTRNAAVLEAAGGRYVDVAVMSPVQPAALTAPLLVSGPHGEDGAAMLRSIGFSKVQPCGASIGAASATKMVRSVMVKGIEALTAEMLLAGRAAGVTDGVLRSLGGDWPQKADYNLDRMLAHGTRRAAEMEEVVATLSELGIDPLMTRGTVARQRAMGTLLAGADMPQDLEAKLALLDERHPERASTPAGRSAA</sequence>
<dbReference type="InterPro" id="IPR036291">
    <property type="entry name" value="NAD(P)-bd_dom_sf"/>
</dbReference>
<feature type="domain" description="Phosphogluconate dehydrogenase NAD-binding putative C-terminal" evidence="2">
    <location>
        <begin position="196"/>
        <end position="259"/>
    </location>
</feature>
<dbReference type="GO" id="GO:0050661">
    <property type="term" value="F:NADP binding"/>
    <property type="evidence" value="ECO:0007669"/>
    <property type="project" value="InterPro"/>
</dbReference>
<dbReference type="Gene3D" id="3.40.50.720">
    <property type="entry name" value="NAD(P)-binding Rossmann-like Domain"/>
    <property type="match status" value="1"/>
</dbReference>
<dbReference type="Gene3D" id="1.10.1040.10">
    <property type="entry name" value="N-(1-d-carboxylethyl)-l-norvaline Dehydrogenase, domain 2"/>
    <property type="match status" value="1"/>
</dbReference>
<dbReference type="SUPFAM" id="SSF51735">
    <property type="entry name" value="NAD(P)-binding Rossmann-fold domains"/>
    <property type="match status" value="1"/>
</dbReference>
<name>Q8RQV8_SPHPI</name>
<dbReference type="SUPFAM" id="SSF48179">
    <property type="entry name" value="6-phosphogluconate dehydrogenase C-terminal domain-like"/>
    <property type="match status" value="1"/>
</dbReference>
<dbReference type="InterPro" id="IPR006115">
    <property type="entry name" value="6PGDH_NADP-bd"/>
</dbReference>
<dbReference type="InterPro" id="IPR013328">
    <property type="entry name" value="6PGD_dom2"/>
</dbReference>
<feature type="domain" description="6-phosphogluconate dehydrogenase NADP-binding" evidence="1">
    <location>
        <begin position="4"/>
        <end position="141"/>
    </location>
</feature>
<dbReference type="AlphaFoldDB" id="Q8RQV8"/>
<accession>Q8RQV8</accession>
<evidence type="ECO:0000313" key="3">
    <source>
        <dbReference type="EMBL" id="BAB88740.1"/>
    </source>
</evidence>
<reference evidence="3" key="3">
    <citation type="journal article" date="2000" name="J. Bacteriol.">
        <title>Genetic and biochemical characterization of 4-carboxy-2-hydroxymuconate-6-semialdehyde dehydrogenase and its role in the protocatechuate 4,5-cleavage pathway in Sphingomonas paucimobilis SYK-6.</title>
        <authorList>
            <person name="Masai E."/>
            <person name="Momose K."/>
            <person name="Hara H."/>
            <person name="Nishikawa S."/>
            <person name="Katayama Y."/>
            <person name="Fukuda M."/>
        </authorList>
    </citation>
    <scope>NUCLEOTIDE SEQUENCE</scope>
</reference>
<reference evidence="3" key="1">
    <citation type="journal article" date="1990" name="J. Bacteriol.">
        <title>Molecular cloning of the protocatechuate 4,5-dioxygenase genes of Pseudomonas paucimobilis.</title>
        <authorList>
            <person name="Noda Y."/>
            <person name="Nishikawa S."/>
            <person name="Shiozuka K."/>
            <person name="Kadokura H."/>
            <person name="Nakajima H."/>
            <person name="Yoda K."/>
            <person name="Katayama Y."/>
            <person name="Morohoshi N."/>
            <person name="Haraguchi T."/>
            <person name="Yamasaki M."/>
        </authorList>
    </citation>
    <scope>NUCLEOTIDE SEQUENCE</scope>
</reference>
<proteinExistence type="predicted"/>
<protein>
    <submittedName>
        <fullName evidence="3">ORF2 protein</fullName>
    </submittedName>
</protein>
<evidence type="ECO:0000259" key="1">
    <source>
        <dbReference type="Pfam" id="PF03446"/>
    </source>
</evidence>
<dbReference type="InterPro" id="IPR008927">
    <property type="entry name" value="6-PGluconate_DH-like_C_sf"/>
</dbReference>